<dbReference type="PROSITE" id="PS50217">
    <property type="entry name" value="BZIP"/>
    <property type="match status" value="1"/>
</dbReference>
<dbReference type="InterPro" id="IPR052470">
    <property type="entry name" value="ER_Stress-Reg_TF"/>
</dbReference>
<sequence length="389" mass="41549">MRQSASTNSYIDPSSLSLPSPPSEASSPGSPIESQVASSSTTTQPSRKRARTDASPEEKREARAHRNRIAAQNSRDRRKAQFSVLEERVRSLTAENEQLRAELQRERERRGSAEKDRENAELKERVKSLEHGWEQFMNAIRTSQGVPPGVLAGVSTTAPKSEERSAPSPSSSSSASDSEPHGPSTTTFPVFINSPVISLSPMSPSSSVSVFASNNDEPTRHLARVANVVPPHASLPRTTATNASASTQASINSLALSSHNSSNRIEDWFGEVLASTASTDNLAVTGVSDSDALSASSSTGYAATGVRSEQKEVSTSDVNSFEFTPGSSGGQGDEMEMEMDRLLDLLPSAAMTGVEDFQGLLASMMDNEKVSTSKIGDDWNWELTTVAAV</sequence>
<evidence type="ECO:0000313" key="9">
    <source>
        <dbReference type="EMBL" id="KIJ39876.1"/>
    </source>
</evidence>
<feature type="region of interest" description="Disordered" evidence="7">
    <location>
        <begin position="306"/>
        <end position="333"/>
    </location>
</feature>
<evidence type="ECO:0000256" key="6">
    <source>
        <dbReference type="ARBA" id="ARBA00040165"/>
    </source>
</evidence>
<dbReference type="EMBL" id="KN837148">
    <property type="protein sequence ID" value="KIJ39876.1"/>
    <property type="molecule type" value="Genomic_DNA"/>
</dbReference>
<feature type="compositionally biased region" description="Basic and acidic residues" evidence="7">
    <location>
        <begin position="97"/>
        <end position="123"/>
    </location>
</feature>
<dbReference type="GO" id="GO:0000981">
    <property type="term" value="F:DNA-binding transcription factor activity, RNA polymerase II-specific"/>
    <property type="evidence" value="ECO:0007669"/>
    <property type="project" value="TreeGrafter"/>
</dbReference>
<accession>A0A0C9VPU1</accession>
<evidence type="ECO:0000256" key="7">
    <source>
        <dbReference type="SAM" id="MobiDB-lite"/>
    </source>
</evidence>
<reference evidence="9 10" key="1">
    <citation type="submission" date="2014-06" db="EMBL/GenBank/DDBJ databases">
        <title>Evolutionary Origins and Diversification of the Mycorrhizal Mutualists.</title>
        <authorList>
            <consortium name="DOE Joint Genome Institute"/>
            <consortium name="Mycorrhizal Genomics Consortium"/>
            <person name="Kohler A."/>
            <person name="Kuo A."/>
            <person name="Nagy L.G."/>
            <person name="Floudas D."/>
            <person name="Copeland A."/>
            <person name="Barry K.W."/>
            <person name="Cichocki N."/>
            <person name="Veneault-Fourrey C."/>
            <person name="LaButti K."/>
            <person name="Lindquist E.A."/>
            <person name="Lipzen A."/>
            <person name="Lundell T."/>
            <person name="Morin E."/>
            <person name="Murat C."/>
            <person name="Riley R."/>
            <person name="Ohm R."/>
            <person name="Sun H."/>
            <person name="Tunlid A."/>
            <person name="Henrissat B."/>
            <person name="Grigoriev I.V."/>
            <person name="Hibbett D.S."/>
            <person name="Martin F."/>
        </authorList>
    </citation>
    <scope>NUCLEOTIDE SEQUENCE [LARGE SCALE GENOMIC DNA]</scope>
    <source>
        <strain evidence="9 10">SS14</strain>
    </source>
</reference>
<dbReference type="PROSITE" id="PS00036">
    <property type="entry name" value="BZIP_BASIC"/>
    <property type="match status" value="1"/>
</dbReference>
<feature type="compositionally biased region" description="Basic and acidic residues" evidence="7">
    <location>
        <begin position="51"/>
        <end position="61"/>
    </location>
</feature>
<evidence type="ECO:0000256" key="2">
    <source>
        <dbReference type="ARBA" id="ARBA00023015"/>
    </source>
</evidence>
<dbReference type="PANTHER" id="PTHR46542">
    <property type="entry name" value="X-BOX BINDING PROTEIN 1"/>
    <property type="match status" value="1"/>
</dbReference>
<proteinExistence type="predicted"/>
<feature type="domain" description="BZIP" evidence="8">
    <location>
        <begin position="57"/>
        <end position="109"/>
    </location>
</feature>
<dbReference type="InterPro" id="IPR046347">
    <property type="entry name" value="bZIP_sf"/>
</dbReference>
<protein>
    <recommendedName>
        <fullName evidence="6">X-box-binding protein 1</fullName>
    </recommendedName>
</protein>
<dbReference type="HOGENOM" id="CLU_044756_0_0_1"/>
<feature type="compositionally biased region" description="Low complexity" evidence="7">
    <location>
        <begin position="13"/>
        <end position="34"/>
    </location>
</feature>
<evidence type="ECO:0000256" key="3">
    <source>
        <dbReference type="ARBA" id="ARBA00023125"/>
    </source>
</evidence>
<dbReference type="GO" id="GO:0005634">
    <property type="term" value="C:nucleus"/>
    <property type="evidence" value="ECO:0007669"/>
    <property type="project" value="TreeGrafter"/>
</dbReference>
<keyword evidence="1" id="KW-0832">Ubl conjugation</keyword>
<dbReference type="Gene3D" id="1.20.5.170">
    <property type="match status" value="1"/>
</dbReference>
<dbReference type="Pfam" id="PF00170">
    <property type="entry name" value="bZIP_1"/>
    <property type="match status" value="1"/>
</dbReference>
<feature type="region of interest" description="Disordered" evidence="7">
    <location>
        <begin position="1"/>
        <end position="123"/>
    </location>
</feature>
<dbReference type="Proteomes" id="UP000054279">
    <property type="component" value="Unassembled WGS sequence"/>
</dbReference>
<name>A0A0C9VPU1_SPHS4</name>
<dbReference type="AlphaFoldDB" id="A0A0C9VPU1"/>
<dbReference type="PANTHER" id="PTHR46542:SF1">
    <property type="entry name" value="X-BOX BINDING PROTEIN 1"/>
    <property type="match status" value="1"/>
</dbReference>
<keyword evidence="5" id="KW-0539">Nucleus</keyword>
<dbReference type="InterPro" id="IPR004827">
    <property type="entry name" value="bZIP"/>
</dbReference>
<feature type="compositionally biased region" description="Low complexity" evidence="7">
    <location>
        <begin position="166"/>
        <end position="184"/>
    </location>
</feature>
<feature type="compositionally biased region" description="Polar residues" evidence="7">
    <location>
        <begin position="35"/>
        <end position="45"/>
    </location>
</feature>
<keyword evidence="10" id="KW-1185">Reference proteome</keyword>
<dbReference type="GO" id="GO:0000977">
    <property type="term" value="F:RNA polymerase II transcription regulatory region sequence-specific DNA binding"/>
    <property type="evidence" value="ECO:0007669"/>
    <property type="project" value="TreeGrafter"/>
</dbReference>
<dbReference type="OrthoDB" id="295274at2759"/>
<keyword evidence="2" id="KW-0805">Transcription regulation</keyword>
<gene>
    <name evidence="9" type="ORF">M422DRAFT_257193</name>
</gene>
<evidence type="ECO:0000256" key="1">
    <source>
        <dbReference type="ARBA" id="ARBA00022843"/>
    </source>
</evidence>
<evidence type="ECO:0000256" key="4">
    <source>
        <dbReference type="ARBA" id="ARBA00023163"/>
    </source>
</evidence>
<keyword evidence="4" id="KW-0804">Transcription</keyword>
<feature type="compositionally biased region" description="Polar residues" evidence="7">
    <location>
        <begin position="315"/>
        <end position="326"/>
    </location>
</feature>
<feature type="region of interest" description="Disordered" evidence="7">
    <location>
        <begin position="140"/>
        <end position="189"/>
    </location>
</feature>
<dbReference type="SMART" id="SM00338">
    <property type="entry name" value="BRLZ"/>
    <property type="match status" value="1"/>
</dbReference>
<keyword evidence="3" id="KW-0238">DNA-binding</keyword>
<feature type="compositionally biased region" description="Polar residues" evidence="7">
    <location>
        <begin position="1"/>
        <end position="12"/>
    </location>
</feature>
<evidence type="ECO:0000259" key="8">
    <source>
        <dbReference type="PROSITE" id="PS50217"/>
    </source>
</evidence>
<organism evidence="9 10">
    <name type="scientific">Sphaerobolus stellatus (strain SS14)</name>
    <dbReference type="NCBI Taxonomy" id="990650"/>
    <lineage>
        <taxon>Eukaryota</taxon>
        <taxon>Fungi</taxon>
        <taxon>Dikarya</taxon>
        <taxon>Basidiomycota</taxon>
        <taxon>Agaricomycotina</taxon>
        <taxon>Agaricomycetes</taxon>
        <taxon>Phallomycetidae</taxon>
        <taxon>Geastrales</taxon>
        <taxon>Sphaerobolaceae</taxon>
        <taxon>Sphaerobolus</taxon>
    </lineage>
</organism>
<dbReference type="CDD" id="cd14812">
    <property type="entry name" value="bZIP_u3"/>
    <property type="match status" value="1"/>
</dbReference>
<dbReference type="SUPFAM" id="SSF57959">
    <property type="entry name" value="Leucine zipper domain"/>
    <property type="match status" value="1"/>
</dbReference>
<evidence type="ECO:0000313" key="10">
    <source>
        <dbReference type="Proteomes" id="UP000054279"/>
    </source>
</evidence>
<evidence type="ECO:0000256" key="5">
    <source>
        <dbReference type="ARBA" id="ARBA00023242"/>
    </source>
</evidence>